<evidence type="ECO:0000313" key="2">
    <source>
        <dbReference type="EMBL" id="MBE9117392.1"/>
    </source>
</evidence>
<organism evidence="2 3">
    <name type="scientific">Lusitaniella coriacea LEGE 07157</name>
    <dbReference type="NCBI Taxonomy" id="945747"/>
    <lineage>
        <taxon>Bacteria</taxon>
        <taxon>Bacillati</taxon>
        <taxon>Cyanobacteriota</taxon>
        <taxon>Cyanophyceae</taxon>
        <taxon>Spirulinales</taxon>
        <taxon>Lusitaniellaceae</taxon>
        <taxon>Lusitaniella</taxon>
    </lineage>
</organism>
<feature type="region of interest" description="Disordered" evidence="1">
    <location>
        <begin position="1"/>
        <end position="27"/>
    </location>
</feature>
<sequence length="72" mass="8340">MTESSRATTNNNDPDPENVHSAVSPKKCREMEKKYGWPLKDIRPNPDPILKVDCVFHGEQTSFQEMWGDYQD</sequence>
<dbReference type="RefSeq" id="WP_194030479.1">
    <property type="nucleotide sequence ID" value="NZ_JADEWZ010000024.1"/>
</dbReference>
<accession>A0A8J7IUA0</accession>
<evidence type="ECO:0000313" key="3">
    <source>
        <dbReference type="Proteomes" id="UP000654482"/>
    </source>
</evidence>
<protein>
    <submittedName>
        <fullName evidence="2">Uncharacterized protein</fullName>
    </submittedName>
</protein>
<reference evidence="2" key="1">
    <citation type="submission" date="2020-10" db="EMBL/GenBank/DDBJ databases">
        <authorList>
            <person name="Castelo-Branco R."/>
            <person name="Eusebio N."/>
            <person name="Adriana R."/>
            <person name="Vieira A."/>
            <person name="Brugerolle De Fraissinette N."/>
            <person name="Rezende De Castro R."/>
            <person name="Schneider M.P."/>
            <person name="Vasconcelos V."/>
            <person name="Leao P.N."/>
        </authorList>
    </citation>
    <scope>NUCLEOTIDE SEQUENCE</scope>
    <source>
        <strain evidence="2">LEGE 07157</strain>
    </source>
</reference>
<comment type="caution">
    <text evidence="2">The sequence shown here is derived from an EMBL/GenBank/DDBJ whole genome shotgun (WGS) entry which is preliminary data.</text>
</comment>
<dbReference type="AlphaFoldDB" id="A0A8J7IUA0"/>
<feature type="compositionally biased region" description="Polar residues" evidence="1">
    <location>
        <begin position="1"/>
        <end position="13"/>
    </location>
</feature>
<gene>
    <name evidence="2" type="ORF">IQ249_15945</name>
</gene>
<evidence type="ECO:0000256" key="1">
    <source>
        <dbReference type="SAM" id="MobiDB-lite"/>
    </source>
</evidence>
<dbReference type="Proteomes" id="UP000654482">
    <property type="component" value="Unassembled WGS sequence"/>
</dbReference>
<dbReference type="EMBL" id="JADEWZ010000024">
    <property type="protein sequence ID" value="MBE9117392.1"/>
    <property type="molecule type" value="Genomic_DNA"/>
</dbReference>
<name>A0A8J7IUA0_9CYAN</name>
<proteinExistence type="predicted"/>
<keyword evidence="3" id="KW-1185">Reference proteome</keyword>